<evidence type="ECO:0000256" key="5">
    <source>
        <dbReference type="RuleBase" id="RU000441"/>
    </source>
</evidence>
<dbReference type="AlphaFoldDB" id="A0A4P9ZSY7"/>
<dbReference type="InterPro" id="IPR002020">
    <property type="entry name" value="Citrate_synthase"/>
</dbReference>
<comment type="similarity">
    <text evidence="2 5">Belongs to the citrate synthase family.</text>
</comment>
<dbReference type="PANTHER" id="PTHR42871">
    <property type="entry name" value="CITRATE SYNTHASE"/>
    <property type="match status" value="1"/>
</dbReference>
<dbReference type="GO" id="GO:0032787">
    <property type="term" value="P:monocarboxylic acid metabolic process"/>
    <property type="evidence" value="ECO:0007669"/>
    <property type="project" value="UniProtKB-ARBA"/>
</dbReference>
<dbReference type="Gene3D" id="1.10.580.10">
    <property type="entry name" value="Citrate Synthase, domain 1"/>
    <property type="match status" value="1"/>
</dbReference>
<dbReference type="NCBIfam" id="NF004126">
    <property type="entry name" value="PRK05614.1"/>
    <property type="match status" value="1"/>
</dbReference>
<dbReference type="EMBL" id="ML002610">
    <property type="protein sequence ID" value="RKP36696.1"/>
    <property type="molecule type" value="Genomic_DNA"/>
</dbReference>
<comment type="pathway">
    <text evidence="1">Carbohydrate metabolism; tricarboxylic acid cycle; isocitrate from oxaloacetate: step 1/2.</text>
</comment>
<evidence type="ECO:0000256" key="2">
    <source>
        <dbReference type="ARBA" id="ARBA00010566"/>
    </source>
</evidence>
<keyword evidence="8" id="KW-1185">Reference proteome</keyword>
<dbReference type="STRING" id="215637.A0A4P9ZSY7"/>
<dbReference type="PRINTS" id="PR00143">
    <property type="entry name" value="CITRTSNTHASE"/>
</dbReference>
<protein>
    <recommendedName>
        <fullName evidence="5">Citrate synthase</fullName>
    </recommendedName>
</protein>
<dbReference type="UniPathway" id="UPA00223">
    <property type="reaction ID" value="UER00717"/>
</dbReference>
<name>A0A4P9ZSY7_9FUNG</name>
<evidence type="ECO:0000256" key="3">
    <source>
        <dbReference type="ARBA" id="ARBA00022532"/>
    </source>
</evidence>
<dbReference type="PROSITE" id="PS00480">
    <property type="entry name" value="CITRATE_SYNTHASE"/>
    <property type="match status" value="1"/>
</dbReference>
<accession>A0A4P9ZSY7</accession>
<dbReference type="Gene3D" id="1.10.230.10">
    <property type="entry name" value="Cytochrome P450-Terp, domain 2"/>
    <property type="match status" value="1"/>
</dbReference>
<dbReference type="Pfam" id="PF00285">
    <property type="entry name" value="Citrate_synt"/>
    <property type="match status" value="1"/>
</dbReference>
<keyword evidence="3" id="KW-0816">Tricarboxylic acid cycle</keyword>
<feature type="compositionally biased region" description="Low complexity" evidence="6">
    <location>
        <begin position="1"/>
        <end position="12"/>
    </location>
</feature>
<feature type="region of interest" description="Disordered" evidence="6">
    <location>
        <begin position="1"/>
        <end position="43"/>
    </location>
</feature>
<organism evidence="7 8">
    <name type="scientific">Dimargaris cristalligena</name>
    <dbReference type="NCBI Taxonomy" id="215637"/>
    <lineage>
        <taxon>Eukaryota</taxon>
        <taxon>Fungi</taxon>
        <taxon>Fungi incertae sedis</taxon>
        <taxon>Zoopagomycota</taxon>
        <taxon>Kickxellomycotina</taxon>
        <taxon>Dimargaritomycetes</taxon>
        <taxon>Dimargaritales</taxon>
        <taxon>Dimargaritaceae</taxon>
        <taxon>Dimargaris</taxon>
    </lineage>
</organism>
<gene>
    <name evidence="7" type="ORF">BJ085DRAFT_41657</name>
</gene>
<dbReference type="InterPro" id="IPR016142">
    <property type="entry name" value="Citrate_synth-like_lrg_a-sub"/>
</dbReference>
<dbReference type="InterPro" id="IPR036969">
    <property type="entry name" value="Citrate_synthase_sf"/>
</dbReference>
<evidence type="ECO:0000256" key="4">
    <source>
        <dbReference type="ARBA" id="ARBA00022679"/>
    </source>
</evidence>
<dbReference type="GO" id="GO:0005737">
    <property type="term" value="C:cytoplasm"/>
    <property type="evidence" value="ECO:0007669"/>
    <property type="project" value="InterPro"/>
</dbReference>
<reference evidence="8" key="1">
    <citation type="journal article" date="2018" name="Nat. Microbiol.">
        <title>Leveraging single-cell genomics to expand the fungal tree of life.</title>
        <authorList>
            <person name="Ahrendt S.R."/>
            <person name="Quandt C.A."/>
            <person name="Ciobanu D."/>
            <person name="Clum A."/>
            <person name="Salamov A."/>
            <person name="Andreopoulos B."/>
            <person name="Cheng J.F."/>
            <person name="Woyke T."/>
            <person name="Pelin A."/>
            <person name="Henrissat B."/>
            <person name="Reynolds N.K."/>
            <person name="Benny G.L."/>
            <person name="Smith M.E."/>
            <person name="James T.Y."/>
            <person name="Grigoriev I.V."/>
        </authorList>
    </citation>
    <scope>NUCLEOTIDE SEQUENCE [LARGE SCALE GENOMIC DNA]</scope>
    <source>
        <strain evidence="8">RSA 468</strain>
    </source>
</reference>
<sequence length="530" mass="59247">MPPVSTTTTTQTRPNQGQSGSPGLQVVDPTSGSAVPLPASAAGKKGERAGNFIVVPGSDDAQSLTVVDNRTNKIYQIKIENGSVAALDFTKIKTADGPGLRLYDPGFQNTAVAQSRITFIDGDAGILQYRGYDIEDLAEKSNFIEVSYLLIYGELPNKAQYSQFHHEIMHHTFVHLQLAELMKSFNYDAHPMGMFISGMSAMSTFHPEANPALVNNDMYVEDPRVRNKQIFRLLGKSPTLAAYAYRHRIGRPYNQPRNDLSYTANFLYMMDRLSEDEYEPHPVLVKALDILFILHADHELNCSTAAMRHIGSSHVDPYSAVAGASAALYGPLHGGANEAVLRMLEGIGSVANVIPFLEQVKNREKKLMGFGHRVYKNYDPRARIIRRVAYEVFEVCGREPLIEVAIALEKAALADDFFVQRKLYPNVDFYSGLIYKAMGFPTDFFPVLFAIPRVAGWLAHWKEACEDPKGKIWRPRQIYLGEGKRSYVPLDHRSEGRNAADDMEVLQTVQSRQISKRSKVATHKNFRSSL</sequence>
<evidence type="ECO:0000313" key="7">
    <source>
        <dbReference type="EMBL" id="RKP36696.1"/>
    </source>
</evidence>
<dbReference type="InterPro" id="IPR016143">
    <property type="entry name" value="Citrate_synth-like_sm_a-sub"/>
</dbReference>
<evidence type="ECO:0000313" key="8">
    <source>
        <dbReference type="Proteomes" id="UP000268162"/>
    </source>
</evidence>
<dbReference type="FunFam" id="1.10.580.10:FF:000005">
    <property type="entry name" value="Citrate synthase"/>
    <property type="match status" value="1"/>
</dbReference>
<dbReference type="FunFam" id="1.10.230.10:FF:000002">
    <property type="entry name" value="Citrate synthase"/>
    <property type="match status" value="1"/>
</dbReference>
<dbReference type="SUPFAM" id="SSF48256">
    <property type="entry name" value="Citrate synthase"/>
    <property type="match status" value="1"/>
</dbReference>
<dbReference type="GO" id="GO:0006099">
    <property type="term" value="P:tricarboxylic acid cycle"/>
    <property type="evidence" value="ECO:0007669"/>
    <property type="project" value="UniProtKB-UniPathway"/>
</dbReference>
<proteinExistence type="inferred from homology"/>
<evidence type="ECO:0000256" key="6">
    <source>
        <dbReference type="SAM" id="MobiDB-lite"/>
    </source>
</evidence>
<feature type="compositionally biased region" description="Polar residues" evidence="6">
    <location>
        <begin position="13"/>
        <end position="33"/>
    </location>
</feature>
<evidence type="ECO:0000256" key="1">
    <source>
        <dbReference type="ARBA" id="ARBA00004751"/>
    </source>
</evidence>
<dbReference type="NCBIfam" id="TIGR01798">
    <property type="entry name" value="cit_synth_I"/>
    <property type="match status" value="1"/>
</dbReference>
<keyword evidence="4 5" id="KW-0808">Transferase</keyword>
<dbReference type="GO" id="GO:0046912">
    <property type="term" value="F:acyltransferase activity, acyl groups converted into alkyl on transfer"/>
    <property type="evidence" value="ECO:0007669"/>
    <property type="project" value="InterPro"/>
</dbReference>
<dbReference type="InterPro" id="IPR010953">
    <property type="entry name" value="Citrate_synthase_typ-I"/>
</dbReference>
<dbReference type="PANTHER" id="PTHR42871:SF1">
    <property type="entry name" value="CITRATE SYNTHASE"/>
    <property type="match status" value="1"/>
</dbReference>
<dbReference type="InterPro" id="IPR019810">
    <property type="entry name" value="Citrate_synthase_AS"/>
</dbReference>
<dbReference type="Proteomes" id="UP000268162">
    <property type="component" value="Unassembled WGS sequence"/>
</dbReference>